<dbReference type="RefSeq" id="WP_146929196.1">
    <property type="nucleotide sequence ID" value="NZ_CBCSHZ010000001.1"/>
</dbReference>
<dbReference type="AlphaFoldDB" id="A0A5C6ZW49"/>
<feature type="domain" description="HMA" evidence="2">
    <location>
        <begin position="5"/>
        <end position="34"/>
    </location>
</feature>
<comment type="caution">
    <text evidence="3">The sequence shown here is derived from an EMBL/GenBank/DDBJ whole genome shotgun (WGS) entry which is preliminary data.</text>
</comment>
<dbReference type="Gene3D" id="3.30.70.100">
    <property type="match status" value="1"/>
</dbReference>
<protein>
    <submittedName>
        <fullName evidence="3">Heavy-metal-associated domain-containing protein</fullName>
    </submittedName>
</protein>
<evidence type="ECO:0000313" key="3">
    <source>
        <dbReference type="EMBL" id="TXD95065.1"/>
    </source>
</evidence>
<reference evidence="3 4" key="1">
    <citation type="submission" date="2019-08" db="EMBL/GenBank/DDBJ databases">
        <title>Genome sequence of Gillisia hiemivivida IC154 (type strain).</title>
        <authorList>
            <person name="Bowman J.P."/>
        </authorList>
    </citation>
    <scope>NUCLEOTIDE SEQUENCE [LARGE SCALE GENOMIC DNA]</scope>
    <source>
        <strain evidence="3 4">IC154</strain>
    </source>
</reference>
<keyword evidence="4" id="KW-1185">Reference proteome</keyword>
<organism evidence="3 4">
    <name type="scientific">Gillisia hiemivivida</name>
    <dbReference type="NCBI Taxonomy" id="291190"/>
    <lineage>
        <taxon>Bacteria</taxon>
        <taxon>Pseudomonadati</taxon>
        <taxon>Bacteroidota</taxon>
        <taxon>Flavobacteriia</taxon>
        <taxon>Flavobacteriales</taxon>
        <taxon>Flavobacteriaceae</taxon>
        <taxon>Gillisia</taxon>
    </lineage>
</organism>
<dbReference type="EMBL" id="VORY01000002">
    <property type="protein sequence ID" value="TXD95065.1"/>
    <property type="molecule type" value="Genomic_DNA"/>
</dbReference>
<dbReference type="CDD" id="cd00371">
    <property type="entry name" value="HMA"/>
    <property type="match status" value="1"/>
</dbReference>
<name>A0A5C6ZW49_9FLAO</name>
<gene>
    <name evidence="3" type="ORF">ES724_02620</name>
</gene>
<dbReference type="PROSITE" id="PS01047">
    <property type="entry name" value="HMA_1"/>
    <property type="match status" value="1"/>
</dbReference>
<sequence length="71" mass="8026">MKQKYQIDGIGCGGCVTKVKETLEKHPAIENTEIFLNPIGATFITMNKTLTVAELQKQLNILKWYTITEIN</sequence>
<keyword evidence="1" id="KW-0479">Metal-binding</keyword>
<dbReference type="InterPro" id="IPR036163">
    <property type="entry name" value="HMA_dom_sf"/>
</dbReference>
<dbReference type="Pfam" id="PF00403">
    <property type="entry name" value="HMA"/>
    <property type="match status" value="1"/>
</dbReference>
<accession>A0A5C6ZW49</accession>
<evidence type="ECO:0000256" key="1">
    <source>
        <dbReference type="ARBA" id="ARBA00022723"/>
    </source>
</evidence>
<proteinExistence type="predicted"/>
<evidence type="ECO:0000259" key="2">
    <source>
        <dbReference type="Pfam" id="PF00403"/>
    </source>
</evidence>
<dbReference type="Proteomes" id="UP000321367">
    <property type="component" value="Unassembled WGS sequence"/>
</dbReference>
<dbReference type="GO" id="GO:0046872">
    <property type="term" value="F:metal ion binding"/>
    <property type="evidence" value="ECO:0007669"/>
    <property type="project" value="UniProtKB-KW"/>
</dbReference>
<dbReference type="OrthoDB" id="1521937at2"/>
<dbReference type="InterPro" id="IPR017969">
    <property type="entry name" value="Heavy-metal-associated_CS"/>
</dbReference>
<dbReference type="SUPFAM" id="SSF55008">
    <property type="entry name" value="HMA, heavy metal-associated domain"/>
    <property type="match status" value="1"/>
</dbReference>
<evidence type="ECO:0000313" key="4">
    <source>
        <dbReference type="Proteomes" id="UP000321367"/>
    </source>
</evidence>
<dbReference type="InterPro" id="IPR006121">
    <property type="entry name" value="HMA_dom"/>
</dbReference>